<dbReference type="SUPFAM" id="SSF46785">
    <property type="entry name" value="Winged helix' DNA-binding domain"/>
    <property type="match status" value="1"/>
</dbReference>
<dbReference type="InterPro" id="IPR036390">
    <property type="entry name" value="WH_DNA-bd_sf"/>
</dbReference>
<dbReference type="RefSeq" id="WP_134216287.1">
    <property type="nucleotide sequence ID" value="NZ_QFFZ01000133.1"/>
</dbReference>
<comment type="caution">
    <text evidence="1">The sequence shown here is derived from an EMBL/GenBank/DDBJ whole genome shotgun (WGS) entry which is preliminary data.</text>
</comment>
<organism evidence="1 2">
    <name type="scientific">Pelotomaculum propionicicum</name>
    <dbReference type="NCBI Taxonomy" id="258475"/>
    <lineage>
        <taxon>Bacteria</taxon>
        <taxon>Bacillati</taxon>
        <taxon>Bacillota</taxon>
        <taxon>Clostridia</taxon>
        <taxon>Eubacteriales</taxon>
        <taxon>Desulfotomaculaceae</taxon>
        <taxon>Pelotomaculum</taxon>
    </lineage>
</organism>
<dbReference type="Proteomes" id="UP000297597">
    <property type="component" value="Unassembled WGS sequence"/>
</dbReference>
<proteinExistence type="predicted"/>
<evidence type="ECO:0008006" key="3">
    <source>
        <dbReference type="Google" id="ProtNLM"/>
    </source>
</evidence>
<name>A0A4Y7R972_9FIRM</name>
<gene>
    <name evidence="1" type="ORF">Pmgp_03818</name>
</gene>
<accession>A0A4Y7R972</accession>
<dbReference type="AlphaFoldDB" id="A0A4Y7R972"/>
<sequence length="190" mass="21748">MTVHRLKIINVGNEIGLEKTMTFRPFGKQAKTIILNKISELVPNDCLDMDFSGIEICDVSFVDEIIVEVQLFLRNNKENLFFVSNINEATLENLEAALFYREKKNNERVPVLISREGELVVVGTLEPNLHETFKQLAKAKEITARDIAELNDIAINSASNRLKKLFDLRLVLRQERITPNGKDHIYQVPI</sequence>
<protein>
    <recommendedName>
        <fullName evidence="3">DUF4325 domain-containing protein</fullName>
    </recommendedName>
</protein>
<evidence type="ECO:0000313" key="2">
    <source>
        <dbReference type="Proteomes" id="UP000297597"/>
    </source>
</evidence>
<dbReference type="EMBL" id="QFFZ01000133">
    <property type="protein sequence ID" value="TEB05190.1"/>
    <property type="molecule type" value="Genomic_DNA"/>
</dbReference>
<keyword evidence="2" id="KW-1185">Reference proteome</keyword>
<evidence type="ECO:0000313" key="1">
    <source>
        <dbReference type="EMBL" id="TEB05190.1"/>
    </source>
</evidence>
<reference evidence="1 2" key="1">
    <citation type="journal article" date="2018" name="Environ. Microbiol.">
        <title>Novel energy conservation strategies and behaviour of Pelotomaculum schinkii driving syntrophic propionate catabolism.</title>
        <authorList>
            <person name="Hidalgo-Ahumada C.A.P."/>
            <person name="Nobu M.K."/>
            <person name="Narihiro T."/>
            <person name="Tamaki H."/>
            <person name="Liu W.T."/>
            <person name="Kamagata Y."/>
            <person name="Stams A.J.M."/>
            <person name="Imachi H."/>
            <person name="Sousa D.Z."/>
        </authorList>
    </citation>
    <scope>NUCLEOTIDE SEQUENCE [LARGE SCALE GENOMIC DNA]</scope>
    <source>
        <strain evidence="1 2">MGP</strain>
    </source>
</reference>
<dbReference type="OrthoDB" id="3035412at2"/>